<keyword evidence="1 4" id="KW-0808">Transferase</keyword>
<dbReference type="EMBL" id="DURU01000095">
    <property type="protein sequence ID" value="HHZ04444.1"/>
    <property type="molecule type" value="Genomic_DNA"/>
</dbReference>
<dbReference type="CDD" id="cd07989">
    <property type="entry name" value="LPLAT_AGPAT-like"/>
    <property type="match status" value="1"/>
</dbReference>
<accession>A0A7V6ZEE1</accession>
<evidence type="ECO:0000256" key="2">
    <source>
        <dbReference type="ARBA" id="ARBA00023315"/>
    </source>
</evidence>
<name>A0A7V6ZEE1_9BACT</name>
<dbReference type="AlphaFoldDB" id="A0A7V6ZEE1"/>
<dbReference type="Proteomes" id="UP000525027">
    <property type="component" value="Unassembled WGS sequence"/>
</dbReference>
<dbReference type="SUPFAM" id="SSF69593">
    <property type="entry name" value="Glycerol-3-phosphate (1)-acyltransferase"/>
    <property type="match status" value="1"/>
</dbReference>
<feature type="domain" description="Phospholipid/glycerol acyltransferase" evidence="3">
    <location>
        <begin position="41"/>
        <end position="155"/>
    </location>
</feature>
<protein>
    <submittedName>
        <fullName evidence="4">1-acyl-sn-glycerol-3-phosphate acyltransferase</fullName>
    </submittedName>
</protein>
<comment type="caution">
    <text evidence="4">The sequence shown here is derived from an EMBL/GenBank/DDBJ whole genome shotgun (WGS) entry which is preliminary data.</text>
</comment>
<gene>
    <name evidence="4" type="ORF">GX397_05190</name>
</gene>
<evidence type="ECO:0000259" key="3">
    <source>
        <dbReference type="SMART" id="SM00563"/>
    </source>
</evidence>
<dbReference type="InterPro" id="IPR002123">
    <property type="entry name" value="Plipid/glycerol_acylTrfase"/>
</dbReference>
<dbReference type="GO" id="GO:0006654">
    <property type="term" value="P:phosphatidic acid biosynthetic process"/>
    <property type="evidence" value="ECO:0007669"/>
    <property type="project" value="TreeGrafter"/>
</dbReference>
<dbReference type="RefSeq" id="WP_040347989.1">
    <property type="nucleotide sequence ID" value="NZ_CABKOO010000001.1"/>
</dbReference>
<organism evidence="4 5">
    <name type="scientific">Acetomicrobium hydrogeniformans</name>
    <dbReference type="NCBI Taxonomy" id="649746"/>
    <lineage>
        <taxon>Bacteria</taxon>
        <taxon>Thermotogati</taxon>
        <taxon>Synergistota</taxon>
        <taxon>Synergistia</taxon>
        <taxon>Synergistales</taxon>
        <taxon>Acetomicrobiaceae</taxon>
        <taxon>Acetomicrobium</taxon>
    </lineage>
</organism>
<dbReference type="PANTHER" id="PTHR10434">
    <property type="entry name" value="1-ACYL-SN-GLYCEROL-3-PHOSPHATE ACYLTRANSFERASE"/>
    <property type="match status" value="1"/>
</dbReference>
<dbReference type="GO" id="GO:0003841">
    <property type="term" value="F:1-acylglycerol-3-phosphate O-acyltransferase activity"/>
    <property type="evidence" value="ECO:0007669"/>
    <property type="project" value="TreeGrafter"/>
</dbReference>
<keyword evidence="2 4" id="KW-0012">Acyltransferase</keyword>
<dbReference type="PANTHER" id="PTHR10434:SF11">
    <property type="entry name" value="1-ACYL-SN-GLYCEROL-3-PHOSPHATE ACYLTRANSFERASE"/>
    <property type="match status" value="1"/>
</dbReference>
<dbReference type="SMART" id="SM00563">
    <property type="entry name" value="PlsC"/>
    <property type="match status" value="1"/>
</dbReference>
<evidence type="ECO:0000313" key="5">
    <source>
        <dbReference type="Proteomes" id="UP000525027"/>
    </source>
</evidence>
<proteinExistence type="predicted"/>
<evidence type="ECO:0000256" key="1">
    <source>
        <dbReference type="ARBA" id="ARBA00022679"/>
    </source>
</evidence>
<reference evidence="4 5" key="1">
    <citation type="journal article" date="2020" name="Biotechnol. Biofuels">
        <title>New insights from the biogas microbiome by comprehensive genome-resolved metagenomics of nearly 1600 species originating from multiple anaerobic digesters.</title>
        <authorList>
            <person name="Campanaro S."/>
            <person name="Treu L."/>
            <person name="Rodriguez-R L.M."/>
            <person name="Kovalovszki A."/>
            <person name="Ziels R.M."/>
            <person name="Maus I."/>
            <person name="Zhu X."/>
            <person name="Kougias P.G."/>
            <person name="Basile A."/>
            <person name="Luo G."/>
            <person name="Schluter A."/>
            <person name="Konstantinidis K.T."/>
            <person name="Angelidaki I."/>
        </authorList>
    </citation>
    <scope>NUCLEOTIDE SEQUENCE [LARGE SCALE GENOMIC DNA]</scope>
    <source>
        <strain evidence="4">AS25fmACSIPFO_94</strain>
    </source>
</reference>
<dbReference type="Pfam" id="PF01553">
    <property type="entry name" value="Acyltransferase"/>
    <property type="match status" value="1"/>
</dbReference>
<evidence type="ECO:0000313" key="4">
    <source>
        <dbReference type="EMBL" id="HHZ04444.1"/>
    </source>
</evidence>
<sequence>MTVKRSPLFYAFSKCLCRVFLALYNRLSINNAPLLPEGRAVIVASNHNSNLDPVIVGVAYPRKLSYLAKEELFKVPFLSFIIRHLGAIPVSRQDELKAGVVLRTMLDILLSGEDVLIFPEGSRSFDGKLQPLEGGAAMLALHSNAPILPVYVKGSFEAMPRGTSFPKPKKIEVLFGKLIDPLDLPTDMKDKQKRFHLLVQLEKQMEEMMYELGK</sequence>